<comment type="PTM">
    <text evidence="18">Is synthesized initially as an inactive proenzyme. Formation of the active enzyme involves a self-maturation process in which the active site pyruvoyl group is generated from an internal serine residue via an autocatalytic post-translational modification. Two non-identical subunits are generated from the proenzyme in this reaction, and the pyruvate is formed at the N-terminus of the alpha chain, which is derived from the carboxyl end of the proenzyme. The post-translation cleavage follows an unusual pathway, termed non-hydrolytic serinolysis, in which the side chain hydroxyl group of the serine supplies its oxygen atom to form the C-terminus of the beta chain, while the remainder of the serine residue undergoes an oxidative deamination to produce ammonia and the pyruvoyl group blocking the N-terminus of the alpha chain.</text>
</comment>
<dbReference type="GO" id="GO:0004766">
    <property type="term" value="F:spermidine synthase activity"/>
    <property type="evidence" value="ECO:0007669"/>
    <property type="project" value="UniProtKB-UniRule"/>
</dbReference>
<dbReference type="FunFam" id="3.30.360.110:FF:000001">
    <property type="entry name" value="S-adenosylmethionine decarboxylase proenzyme"/>
    <property type="match status" value="1"/>
</dbReference>
<evidence type="ECO:0000256" key="13">
    <source>
        <dbReference type="ARBA" id="ARBA00023317"/>
    </source>
</evidence>
<feature type="chain" id="PRO_5041752654" description="S-adenosylmethionine decarboxylase beta chain" evidence="18">
    <location>
        <begin position="1"/>
        <end position="63"/>
    </location>
</feature>
<evidence type="ECO:0000256" key="7">
    <source>
        <dbReference type="ARBA" id="ARBA00022813"/>
    </source>
</evidence>
<dbReference type="InterPro" id="IPR017716">
    <property type="entry name" value="S-AdoMet_deCOase_pro-enz"/>
</dbReference>
<evidence type="ECO:0000256" key="18">
    <source>
        <dbReference type="HAMAP-Rule" id="MF_00464"/>
    </source>
</evidence>
<keyword evidence="12 18" id="KW-0704">Schiff base</keyword>
<dbReference type="Pfam" id="PF17284">
    <property type="entry name" value="Spermine_synt_N"/>
    <property type="match status" value="1"/>
</dbReference>
<keyword evidence="5 18" id="KW-0949">S-adenosyl-L-methionine</keyword>
<feature type="site" description="Cleavage (non-hydrolytic); by autolysis" evidence="18">
    <location>
        <begin position="63"/>
        <end position="64"/>
    </location>
</feature>
<evidence type="ECO:0000256" key="14">
    <source>
        <dbReference type="ARBA" id="ARBA00048112"/>
    </source>
</evidence>
<dbReference type="PROSITE" id="PS51006">
    <property type="entry name" value="PABS_2"/>
    <property type="match status" value="1"/>
</dbReference>
<evidence type="ECO:0000256" key="19">
    <source>
        <dbReference type="PROSITE-ProRule" id="PRU00354"/>
    </source>
</evidence>
<comment type="function">
    <text evidence="17">Catalyzes the irreversible transfer of a propylamine group from the amino donor S-adenosylmethioninamine (decarboxy-AdoMet) to putrescine (1,4-diaminobutane) to yield spermidine.</text>
</comment>
<dbReference type="SUPFAM" id="SSF53335">
    <property type="entry name" value="S-adenosyl-L-methionine-dependent methyltransferases"/>
    <property type="match status" value="1"/>
</dbReference>
<keyword evidence="13 18" id="KW-0670">Pyruvate</keyword>
<dbReference type="NCBIfam" id="TIGR03330">
    <property type="entry name" value="SAM_DCase_Bsu"/>
    <property type="match status" value="1"/>
</dbReference>
<dbReference type="PROSITE" id="PS01330">
    <property type="entry name" value="PABS_1"/>
    <property type="match status" value="1"/>
</dbReference>
<evidence type="ECO:0000256" key="12">
    <source>
        <dbReference type="ARBA" id="ARBA00023270"/>
    </source>
</evidence>
<feature type="active site" description="Schiff-base intermediate with substrate; via pyruvic acid" evidence="18">
    <location>
        <position position="64"/>
    </location>
</feature>
<dbReference type="PANTHER" id="PTHR11558">
    <property type="entry name" value="SPERMIDINE/SPERMINE SYNTHASE"/>
    <property type="match status" value="1"/>
</dbReference>
<keyword evidence="7 18" id="KW-0068">Autocatalytic cleavage</keyword>
<comment type="pathway">
    <text evidence="1 18">Amine and polyamine biosynthesis; S-adenosylmethioninamine biosynthesis; S-adenosylmethioninamine from S-adenosyl-L-methionine: step 1/1.</text>
</comment>
<feature type="chain" id="PRO_5041752655" description="S-adenosylmethionine decarboxylase alpha chain" evidence="18">
    <location>
        <begin position="64"/>
        <end position="424"/>
    </location>
</feature>
<dbReference type="InterPro" id="IPR030373">
    <property type="entry name" value="PABS_CS"/>
</dbReference>
<feature type="modified residue" description="Pyruvic acid (Ser); by autocatalysis" evidence="18">
    <location>
        <position position="64"/>
    </location>
</feature>
<dbReference type="Pfam" id="PF02675">
    <property type="entry name" value="AdoMet_dc"/>
    <property type="match status" value="1"/>
</dbReference>
<evidence type="ECO:0000256" key="2">
    <source>
        <dbReference type="ARBA" id="ARBA00007867"/>
    </source>
</evidence>
<comment type="cofactor">
    <cofactor evidence="18">
        <name>pyruvate</name>
        <dbReference type="ChEBI" id="CHEBI:15361"/>
    </cofactor>
    <text evidence="18">Binds 1 pyruvoyl group covalently per subunit.</text>
</comment>
<accession>A0AAE3XJM2</accession>
<evidence type="ECO:0000256" key="4">
    <source>
        <dbReference type="ARBA" id="ARBA00022679"/>
    </source>
</evidence>
<reference evidence="21" key="1">
    <citation type="submission" date="2023-07" db="EMBL/GenBank/DDBJ databases">
        <title>Genomic Encyclopedia of Type Strains, Phase IV (KMG-IV): sequencing the most valuable type-strain genomes for metagenomic binning, comparative biology and taxonomic classification.</title>
        <authorList>
            <person name="Goeker M."/>
        </authorList>
    </citation>
    <scope>NUCLEOTIDE SEQUENCE</scope>
    <source>
        <strain evidence="21">DSM 26174</strain>
    </source>
</reference>
<sequence length="424" mass="47937">MMNSLGMHILVELFECDRDKLDDVPGIEEAMIKAAEASGATVVNTTFHHFSPIGVSGVVVIQESHLAIHTWPEYGFAAVDLFTCGTTVDPWVAYEYLKKALNADYGSTIEMRRGEKRLMKESSLVSDSIVKPSQASVQSRNIWFTERDEDTAFSFRQKGKRLYFAKSSYQTVEVYDSYALGKVLALNGNAVITERDASVFHEMFAHVPGMFLREKSNVLVLGGGDGCLLAELVKYSEIDAIRLVERDSEVMKASKEHFKIISNAFEDDRLKVVNQDAFEFLKNSSGIRFDLILIDLDNSLLYNEFSIEKIKEKGAPDAIYVMPIVTKELNESSFDSNCKSFFQLFKNVEIYSALAGGEYSGRKYFLIGTDNSLIDFTSVDQKKVEEKLFLAELSFYNLEMHEGGFKKPNYLKKLLEEKLKCAEY</sequence>
<comment type="catalytic activity">
    <reaction evidence="14 18">
        <text>S-adenosyl-L-methionine + H(+) = S-adenosyl 3-(methylsulfanyl)propylamine + CO2</text>
        <dbReference type="Rhea" id="RHEA:15981"/>
        <dbReference type="ChEBI" id="CHEBI:15378"/>
        <dbReference type="ChEBI" id="CHEBI:16526"/>
        <dbReference type="ChEBI" id="CHEBI:57443"/>
        <dbReference type="ChEBI" id="CHEBI:59789"/>
        <dbReference type="EC" id="4.1.1.50"/>
    </reaction>
</comment>
<dbReference type="HAMAP" id="MF_00198">
    <property type="entry name" value="Spermidine_synth"/>
    <property type="match status" value="1"/>
</dbReference>
<dbReference type="AlphaFoldDB" id="A0AAE3XJM2"/>
<evidence type="ECO:0000313" key="21">
    <source>
        <dbReference type="EMBL" id="MDR6238956.1"/>
    </source>
</evidence>
<feature type="binding site" evidence="17">
    <location>
        <position position="170"/>
    </location>
    <ligand>
        <name>S-methyl-5'-thioadenosine</name>
        <dbReference type="ChEBI" id="CHEBI:17509"/>
    </ligand>
</feature>
<keyword evidence="8 18" id="KW-0745">Spermidine biosynthesis</keyword>
<feature type="active site" description="Proton acceptor" evidence="17 19">
    <location>
        <position position="295"/>
    </location>
</feature>
<comment type="subunit">
    <text evidence="3 18">Heterotetramer of two alpha and two beta chains arranged as a dimer of alpha/beta heterodimers.</text>
</comment>
<keyword evidence="4 17" id="KW-0808">Transferase</keyword>
<dbReference type="InterPro" id="IPR001045">
    <property type="entry name" value="Spermi_synthase"/>
</dbReference>
<dbReference type="InterPro" id="IPR035246">
    <property type="entry name" value="Spermidine_synt_N"/>
</dbReference>
<dbReference type="Gene3D" id="3.30.160.750">
    <property type="match status" value="1"/>
</dbReference>
<keyword evidence="6 18" id="KW-0210">Decarboxylase</keyword>
<dbReference type="HAMAP" id="MF_00464">
    <property type="entry name" value="AdoMetDC_1"/>
    <property type="match status" value="1"/>
</dbReference>
<dbReference type="InterPro" id="IPR030374">
    <property type="entry name" value="PABS"/>
</dbReference>
<comment type="subunit">
    <text evidence="17">Homodimer or homotetramer.</text>
</comment>
<name>A0AAE3XJM2_9BACT</name>
<dbReference type="SUPFAM" id="SSF56276">
    <property type="entry name" value="S-adenosylmethionine decarboxylase"/>
    <property type="match status" value="1"/>
</dbReference>
<comment type="catalytic activity">
    <reaction evidence="17">
        <text>S-adenosyl 3-(methylsulfanyl)propylamine + putrescine = S-methyl-5'-thioadenosine + spermidine + H(+)</text>
        <dbReference type="Rhea" id="RHEA:12721"/>
        <dbReference type="ChEBI" id="CHEBI:15378"/>
        <dbReference type="ChEBI" id="CHEBI:17509"/>
        <dbReference type="ChEBI" id="CHEBI:57443"/>
        <dbReference type="ChEBI" id="CHEBI:57834"/>
        <dbReference type="ChEBI" id="CHEBI:326268"/>
        <dbReference type="EC" id="2.5.1.16"/>
    </reaction>
</comment>
<comment type="similarity">
    <text evidence="2 17">Belongs to the spermidine/spermine synthase family.</text>
</comment>
<dbReference type="InterPro" id="IPR037163">
    <property type="entry name" value="Spermidine_synt_N_sf"/>
</dbReference>
<feature type="domain" description="PABS" evidence="20">
    <location>
        <begin position="141"/>
        <end position="370"/>
    </location>
</feature>
<dbReference type="Pfam" id="PF01564">
    <property type="entry name" value="Spermine_synth"/>
    <property type="match status" value="1"/>
</dbReference>
<dbReference type="PANTHER" id="PTHR11558:SF11">
    <property type="entry name" value="SPERMIDINE SYNTHASE"/>
    <property type="match status" value="1"/>
</dbReference>
<dbReference type="InterPro" id="IPR029063">
    <property type="entry name" value="SAM-dependent_MTases_sf"/>
</dbReference>
<feature type="binding site" evidence="17">
    <location>
        <begin position="276"/>
        <end position="277"/>
    </location>
    <ligand>
        <name>S-methyl-5'-thioadenosine</name>
        <dbReference type="ChEBI" id="CHEBI:17509"/>
    </ligand>
</feature>
<feature type="binding site" evidence="17">
    <location>
        <position position="201"/>
    </location>
    <ligand>
        <name>spermidine</name>
        <dbReference type="ChEBI" id="CHEBI:57834"/>
    </ligand>
</feature>
<dbReference type="InterPro" id="IPR042284">
    <property type="entry name" value="AdoMetDC_N"/>
</dbReference>
<dbReference type="Gene3D" id="3.30.360.110">
    <property type="entry name" value="S-adenosylmethionine decarboxylase domain"/>
    <property type="match status" value="1"/>
</dbReference>
<dbReference type="Gene3D" id="3.40.50.150">
    <property type="entry name" value="Vaccinia Virus protein VP39"/>
    <property type="match status" value="1"/>
</dbReference>
<evidence type="ECO:0000256" key="6">
    <source>
        <dbReference type="ARBA" id="ARBA00022793"/>
    </source>
</evidence>
<dbReference type="Gene3D" id="2.30.140.10">
    <property type="entry name" value="Spermidine synthase, tetramerisation domain"/>
    <property type="match status" value="1"/>
</dbReference>
<evidence type="ECO:0000256" key="9">
    <source>
        <dbReference type="ARBA" id="ARBA00023115"/>
    </source>
</evidence>
<comment type="function">
    <text evidence="15 18">Catalyzes the decarboxylation of S-adenosylmethionine to S-adenosylmethioninamine (dcAdoMet), the propylamine donor required for the synthesis of the polyamines spermine and spermidine from the diamine putrescine.</text>
</comment>
<comment type="caution">
    <text evidence="21">The sequence shown here is derived from an EMBL/GenBank/DDBJ whole genome shotgun (WGS) entry which is preliminary data.</text>
</comment>
<evidence type="ECO:0000256" key="3">
    <source>
        <dbReference type="ARBA" id="ARBA00011601"/>
    </source>
</evidence>
<dbReference type="InterPro" id="IPR016067">
    <property type="entry name" value="S-AdoMet_deCO2ase_core"/>
</dbReference>
<feature type="binding site" evidence="17">
    <location>
        <position position="245"/>
    </location>
    <ligand>
        <name>S-methyl-5'-thioadenosine</name>
        <dbReference type="ChEBI" id="CHEBI:17509"/>
    </ligand>
</feature>
<comment type="pathway">
    <text evidence="17">Amine and polyamine biosynthesis; spermidine biosynthesis; spermidine from putrescine: step 1/1.</text>
</comment>
<evidence type="ECO:0000256" key="8">
    <source>
        <dbReference type="ARBA" id="ARBA00023066"/>
    </source>
</evidence>
<keyword evidence="10 18" id="KW-0865">Zymogen</keyword>
<dbReference type="Proteomes" id="UP001185092">
    <property type="component" value="Unassembled WGS sequence"/>
</dbReference>
<dbReference type="GO" id="GO:0008295">
    <property type="term" value="P:spermidine biosynthetic process"/>
    <property type="evidence" value="ECO:0007669"/>
    <property type="project" value="UniProtKB-UniRule"/>
</dbReference>
<organism evidence="21 22">
    <name type="scientific">Aureibacter tunicatorum</name>
    <dbReference type="NCBI Taxonomy" id="866807"/>
    <lineage>
        <taxon>Bacteria</taxon>
        <taxon>Pseudomonadati</taxon>
        <taxon>Bacteroidota</taxon>
        <taxon>Cytophagia</taxon>
        <taxon>Cytophagales</taxon>
        <taxon>Persicobacteraceae</taxon>
        <taxon>Aureibacter</taxon>
    </lineage>
</organism>
<feature type="binding site" evidence="17">
    <location>
        <position position="225"/>
    </location>
    <ligand>
        <name>spermidine</name>
        <dbReference type="ChEBI" id="CHEBI:57834"/>
    </ligand>
</feature>
<dbReference type="EMBL" id="JAVDQD010000002">
    <property type="protein sequence ID" value="MDR6238956.1"/>
    <property type="molecule type" value="Genomic_DNA"/>
</dbReference>
<evidence type="ECO:0000256" key="17">
    <source>
        <dbReference type="HAMAP-Rule" id="MF_00198"/>
    </source>
</evidence>
<dbReference type="GO" id="GO:0005829">
    <property type="term" value="C:cytosol"/>
    <property type="evidence" value="ECO:0007669"/>
    <property type="project" value="TreeGrafter"/>
</dbReference>
<evidence type="ECO:0000259" key="20">
    <source>
        <dbReference type="PROSITE" id="PS51006"/>
    </source>
</evidence>
<dbReference type="InterPro" id="IPR042286">
    <property type="entry name" value="AdoMetDC_C"/>
</dbReference>
<feature type="active site" description="Proton donor; for catalytic activity" evidence="18">
    <location>
        <position position="84"/>
    </location>
</feature>
<evidence type="ECO:0000256" key="1">
    <source>
        <dbReference type="ARBA" id="ARBA00004911"/>
    </source>
</evidence>
<dbReference type="InterPro" id="IPR003826">
    <property type="entry name" value="AdoMetDC_fam_prok"/>
</dbReference>
<evidence type="ECO:0000313" key="22">
    <source>
        <dbReference type="Proteomes" id="UP001185092"/>
    </source>
</evidence>
<dbReference type="EC" id="4.1.1.50" evidence="18"/>
<evidence type="ECO:0000256" key="16">
    <source>
        <dbReference type="ARBA" id="ARBA00061583"/>
    </source>
</evidence>
<comment type="similarity">
    <text evidence="16 18">Belongs to the prokaryotic AdoMetDC family. Type 1 subfamily.</text>
</comment>
<comment type="caution">
    <text evidence="17">Lacks conserved residue(s) required for the propagation of feature annotation.</text>
</comment>
<keyword evidence="11 18" id="KW-0456">Lyase</keyword>
<protein>
    <recommendedName>
        <fullName evidence="18">S-adenosylmethionine decarboxylase proenzyme</fullName>
        <shortName evidence="18">AdoMetDC</shortName>
        <shortName evidence="18">SAMDC</shortName>
        <ecNumber evidence="18">4.1.1.50</ecNumber>
    </recommendedName>
    <component>
        <recommendedName>
            <fullName evidence="18">S-adenosylmethionine decarboxylase beta chain</fullName>
        </recommendedName>
    </component>
    <component>
        <recommendedName>
            <fullName evidence="18">S-adenosylmethionine decarboxylase alpha chain</fullName>
        </recommendedName>
    </component>
</protein>
<evidence type="ECO:0000256" key="11">
    <source>
        <dbReference type="ARBA" id="ARBA00023239"/>
    </source>
</evidence>
<feature type="active site" description="Proton acceptor; for processing activity" evidence="18">
    <location>
        <position position="69"/>
    </location>
</feature>
<keyword evidence="22" id="KW-1185">Reference proteome</keyword>
<keyword evidence="9 18" id="KW-0620">Polyamine biosynthesis</keyword>
<dbReference type="CDD" id="cd02440">
    <property type="entry name" value="AdoMet_MTases"/>
    <property type="match status" value="1"/>
</dbReference>
<evidence type="ECO:0000256" key="5">
    <source>
        <dbReference type="ARBA" id="ARBA00022691"/>
    </source>
</evidence>
<evidence type="ECO:0000256" key="15">
    <source>
        <dbReference type="ARBA" id="ARBA00056215"/>
    </source>
</evidence>
<dbReference type="RefSeq" id="WP_309938464.1">
    <property type="nucleotide sequence ID" value="NZ_AP025305.1"/>
</dbReference>
<evidence type="ECO:0000256" key="10">
    <source>
        <dbReference type="ARBA" id="ARBA00023145"/>
    </source>
</evidence>
<dbReference type="GO" id="GO:0004014">
    <property type="term" value="F:adenosylmethionine decarboxylase activity"/>
    <property type="evidence" value="ECO:0007669"/>
    <property type="project" value="UniProtKB-UniRule"/>
</dbReference>
<proteinExistence type="inferred from homology"/>
<gene>
    <name evidence="17" type="primary">speE</name>
    <name evidence="18" type="synonym">speH</name>
    <name evidence="21" type="ORF">HNQ88_001993</name>
</gene>